<proteinExistence type="predicted"/>
<protein>
    <recommendedName>
        <fullName evidence="4">ABC transport system permease protein</fullName>
    </recommendedName>
</protein>
<evidence type="ECO:0000313" key="2">
    <source>
        <dbReference type="EMBL" id="GAA0491498.1"/>
    </source>
</evidence>
<keyword evidence="1" id="KW-0472">Membrane</keyword>
<evidence type="ECO:0008006" key="4">
    <source>
        <dbReference type="Google" id="ProtNLM"/>
    </source>
</evidence>
<keyword evidence="3" id="KW-1185">Reference proteome</keyword>
<gene>
    <name evidence="2" type="ORF">GCM10008986_17050</name>
</gene>
<organism evidence="2 3">
    <name type="scientific">Salinibacillus aidingensis</name>
    <dbReference type="NCBI Taxonomy" id="237684"/>
    <lineage>
        <taxon>Bacteria</taxon>
        <taxon>Bacillati</taxon>
        <taxon>Bacillota</taxon>
        <taxon>Bacilli</taxon>
        <taxon>Bacillales</taxon>
        <taxon>Bacillaceae</taxon>
        <taxon>Salinibacillus</taxon>
    </lineage>
</organism>
<dbReference type="Proteomes" id="UP001500880">
    <property type="component" value="Unassembled WGS sequence"/>
</dbReference>
<dbReference type="EMBL" id="BAAADO010000003">
    <property type="protein sequence ID" value="GAA0491498.1"/>
    <property type="molecule type" value="Genomic_DNA"/>
</dbReference>
<feature type="transmembrane region" description="Helical" evidence="1">
    <location>
        <begin position="199"/>
        <end position="217"/>
    </location>
</feature>
<accession>A0ABP3L3L8</accession>
<sequence length="218" mass="25241">MLSYLDYINMVNNGYINEDSIMFTVEESLSIEKTDSQYILFQFNSESSNLKHVYLSDDVQLPRINFLASYNLDLNNSNIAVIGNTVDKNVVPSDYTIIGYFNHPNSYQLIDDVWLISNQESVKLNNGREFIFSTPNPNTNKTLEEAINIDSYTEMKRELFGTYSKRSNQMIIIGLKTAILFMVIIFLVISTNWLMNEKYLIKILFLSGISNYTIYYTI</sequence>
<name>A0ABP3L3L8_9BACI</name>
<evidence type="ECO:0000256" key="1">
    <source>
        <dbReference type="SAM" id="Phobius"/>
    </source>
</evidence>
<evidence type="ECO:0000313" key="3">
    <source>
        <dbReference type="Proteomes" id="UP001500880"/>
    </source>
</evidence>
<feature type="transmembrane region" description="Helical" evidence="1">
    <location>
        <begin position="173"/>
        <end position="193"/>
    </location>
</feature>
<keyword evidence="1" id="KW-1133">Transmembrane helix</keyword>
<comment type="caution">
    <text evidence="2">The sequence shown here is derived from an EMBL/GenBank/DDBJ whole genome shotgun (WGS) entry which is preliminary data.</text>
</comment>
<keyword evidence="1" id="KW-0812">Transmembrane</keyword>
<reference evidence="3" key="1">
    <citation type="journal article" date="2019" name="Int. J. Syst. Evol. Microbiol.">
        <title>The Global Catalogue of Microorganisms (GCM) 10K type strain sequencing project: providing services to taxonomists for standard genome sequencing and annotation.</title>
        <authorList>
            <consortium name="The Broad Institute Genomics Platform"/>
            <consortium name="The Broad Institute Genome Sequencing Center for Infectious Disease"/>
            <person name="Wu L."/>
            <person name="Ma J."/>
        </authorList>
    </citation>
    <scope>NUCLEOTIDE SEQUENCE [LARGE SCALE GENOMIC DNA]</scope>
    <source>
        <strain evidence="3">JCM 12389</strain>
    </source>
</reference>